<dbReference type="eggNOG" id="COG0313">
    <property type="taxonomic scope" value="Bacteria"/>
</dbReference>
<evidence type="ECO:0000313" key="8">
    <source>
        <dbReference type="EMBL" id="EFM10949.1"/>
    </source>
</evidence>
<comment type="function">
    <text evidence="6">Catalyzes the 2'-O-methylation of the ribose of cytidine 1402 (C1402) in 16S rRNA.</text>
</comment>
<dbReference type="InterPro" id="IPR014776">
    <property type="entry name" value="4pyrrole_Mease_sub2"/>
</dbReference>
<dbReference type="EC" id="2.1.1.198" evidence="6"/>
<dbReference type="PIRSF" id="PIRSF005917">
    <property type="entry name" value="MTase_YraL"/>
    <property type="match status" value="1"/>
</dbReference>
<dbReference type="STRING" id="717606.PaecuDRAFT_2199"/>
<comment type="subcellular location">
    <subcellularLocation>
        <location evidence="6">Cytoplasm</location>
    </subcellularLocation>
</comment>
<dbReference type="FunFam" id="3.30.950.10:FF:000002">
    <property type="entry name" value="Ribosomal RNA small subunit methyltransferase I"/>
    <property type="match status" value="1"/>
</dbReference>
<dbReference type="PANTHER" id="PTHR46111:SF1">
    <property type="entry name" value="RIBOSOMAL RNA SMALL SUBUNIT METHYLTRANSFERASE I"/>
    <property type="match status" value="1"/>
</dbReference>
<keyword evidence="3 6" id="KW-0489">Methyltransferase</keyword>
<dbReference type="NCBIfam" id="TIGR00096">
    <property type="entry name" value="16S rRNA (cytidine(1402)-2'-O)-methyltransferase"/>
    <property type="match status" value="1"/>
</dbReference>
<dbReference type="RefSeq" id="WP_006038198.1">
    <property type="nucleotide sequence ID" value="NZ_AEDD01000005.1"/>
</dbReference>
<dbReference type="HAMAP" id="MF_01877">
    <property type="entry name" value="16SrRNA_methyltr_I"/>
    <property type="match status" value="1"/>
</dbReference>
<dbReference type="Proteomes" id="UP000005387">
    <property type="component" value="Unassembled WGS sequence"/>
</dbReference>
<evidence type="ECO:0000256" key="3">
    <source>
        <dbReference type="ARBA" id="ARBA00022603"/>
    </source>
</evidence>
<dbReference type="SUPFAM" id="SSF53790">
    <property type="entry name" value="Tetrapyrrole methylase"/>
    <property type="match status" value="1"/>
</dbReference>
<dbReference type="InterPro" id="IPR000878">
    <property type="entry name" value="4pyrrol_Mease"/>
</dbReference>
<evidence type="ECO:0000256" key="2">
    <source>
        <dbReference type="ARBA" id="ARBA00022552"/>
    </source>
</evidence>
<organism evidence="8 9">
    <name type="scientific">Paenibacillus curdlanolyticus YK9</name>
    <dbReference type="NCBI Taxonomy" id="717606"/>
    <lineage>
        <taxon>Bacteria</taxon>
        <taxon>Bacillati</taxon>
        <taxon>Bacillota</taxon>
        <taxon>Bacilli</taxon>
        <taxon>Bacillales</taxon>
        <taxon>Paenibacillaceae</taxon>
        <taxon>Paenibacillus</taxon>
    </lineage>
</organism>
<dbReference type="AlphaFoldDB" id="E0I965"/>
<keyword evidence="1 6" id="KW-0963">Cytoplasm</keyword>
<dbReference type="OrthoDB" id="9809084at2"/>
<dbReference type="EMBL" id="AEDD01000005">
    <property type="protein sequence ID" value="EFM10949.1"/>
    <property type="molecule type" value="Genomic_DNA"/>
</dbReference>
<dbReference type="InterPro" id="IPR018063">
    <property type="entry name" value="SAM_MeTrfase_RsmI_CS"/>
</dbReference>
<feature type="domain" description="Tetrapyrrole methylase" evidence="7">
    <location>
        <begin position="24"/>
        <end position="222"/>
    </location>
</feature>
<accession>E0I965</accession>
<comment type="similarity">
    <text evidence="6">Belongs to the methyltransferase superfamily. RsmI family.</text>
</comment>
<dbReference type="InterPro" id="IPR014777">
    <property type="entry name" value="4pyrrole_Mease_sub1"/>
</dbReference>
<dbReference type="InterPro" id="IPR008189">
    <property type="entry name" value="rRNA_ssu_MeTfrase_I"/>
</dbReference>
<dbReference type="GO" id="GO:0070677">
    <property type="term" value="F:rRNA (cytosine-2'-O-)-methyltransferase activity"/>
    <property type="evidence" value="ECO:0007669"/>
    <property type="project" value="UniProtKB-UniRule"/>
</dbReference>
<protein>
    <recommendedName>
        <fullName evidence="6">Ribosomal RNA small subunit methyltransferase I</fullName>
        <ecNumber evidence="6">2.1.1.198</ecNumber>
    </recommendedName>
    <alternativeName>
        <fullName evidence="6">16S rRNA 2'-O-ribose C1402 methyltransferase</fullName>
    </alternativeName>
    <alternativeName>
        <fullName evidence="6">rRNA (cytidine-2'-O-)-methyltransferase RsmI</fullName>
    </alternativeName>
</protein>
<dbReference type="PROSITE" id="PS01296">
    <property type="entry name" value="RSMI"/>
    <property type="match status" value="1"/>
</dbReference>
<proteinExistence type="inferred from homology"/>
<gene>
    <name evidence="6" type="primary">rsmI</name>
    <name evidence="8" type="ORF">PaecuDRAFT_2199</name>
</gene>
<evidence type="ECO:0000256" key="6">
    <source>
        <dbReference type="HAMAP-Rule" id="MF_01877"/>
    </source>
</evidence>
<comment type="catalytic activity">
    <reaction evidence="6">
        <text>cytidine(1402) in 16S rRNA + S-adenosyl-L-methionine = 2'-O-methylcytidine(1402) in 16S rRNA + S-adenosyl-L-homocysteine + H(+)</text>
        <dbReference type="Rhea" id="RHEA:42924"/>
        <dbReference type="Rhea" id="RHEA-COMP:10285"/>
        <dbReference type="Rhea" id="RHEA-COMP:10286"/>
        <dbReference type="ChEBI" id="CHEBI:15378"/>
        <dbReference type="ChEBI" id="CHEBI:57856"/>
        <dbReference type="ChEBI" id="CHEBI:59789"/>
        <dbReference type="ChEBI" id="CHEBI:74495"/>
        <dbReference type="ChEBI" id="CHEBI:82748"/>
        <dbReference type="EC" id="2.1.1.198"/>
    </reaction>
</comment>
<dbReference type="InterPro" id="IPR035996">
    <property type="entry name" value="4pyrrol_Methylase_sf"/>
</dbReference>
<evidence type="ECO:0000256" key="4">
    <source>
        <dbReference type="ARBA" id="ARBA00022679"/>
    </source>
</evidence>
<dbReference type="GO" id="GO:0005737">
    <property type="term" value="C:cytoplasm"/>
    <property type="evidence" value="ECO:0007669"/>
    <property type="project" value="UniProtKB-SubCell"/>
</dbReference>
<name>E0I965_9BACL</name>
<dbReference type="CDD" id="cd11648">
    <property type="entry name" value="RsmI"/>
    <property type="match status" value="1"/>
</dbReference>
<keyword evidence="5 6" id="KW-0949">S-adenosyl-L-methionine</keyword>
<evidence type="ECO:0000259" key="7">
    <source>
        <dbReference type="Pfam" id="PF00590"/>
    </source>
</evidence>
<keyword evidence="2 6" id="KW-0698">rRNA processing</keyword>
<dbReference type="Pfam" id="PF00590">
    <property type="entry name" value="TP_methylase"/>
    <property type="match status" value="1"/>
</dbReference>
<reference evidence="8 9" key="1">
    <citation type="submission" date="2010-07" db="EMBL/GenBank/DDBJ databases">
        <title>The draft genome of Paenibacillus curdlanolyticus YK9.</title>
        <authorList>
            <consortium name="US DOE Joint Genome Institute (JGI-PGF)"/>
            <person name="Lucas S."/>
            <person name="Copeland A."/>
            <person name="Lapidus A."/>
            <person name="Cheng J.-F."/>
            <person name="Bruce D."/>
            <person name="Goodwin L."/>
            <person name="Pitluck S."/>
            <person name="Land M.L."/>
            <person name="Hauser L."/>
            <person name="Chang Y.-J."/>
            <person name="Jeffries C."/>
            <person name="Anderson I.J."/>
            <person name="Johnson E."/>
            <person name="Loganathan U."/>
            <person name="Mulhopadhyay B."/>
            <person name="Kyrpides N."/>
            <person name="Woyke T.J."/>
        </authorList>
    </citation>
    <scope>NUCLEOTIDE SEQUENCE [LARGE SCALE GENOMIC DNA]</scope>
    <source>
        <strain evidence="8 9">YK9</strain>
    </source>
</reference>
<dbReference type="Gene3D" id="3.40.1010.10">
    <property type="entry name" value="Cobalt-precorrin-4 Transmethylase, Domain 1"/>
    <property type="match status" value="1"/>
</dbReference>
<keyword evidence="4 6" id="KW-0808">Transferase</keyword>
<evidence type="ECO:0000256" key="5">
    <source>
        <dbReference type="ARBA" id="ARBA00022691"/>
    </source>
</evidence>
<dbReference type="PANTHER" id="PTHR46111">
    <property type="entry name" value="RIBOSOMAL RNA SMALL SUBUNIT METHYLTRANSFERASE I"/>
    <property type="match status" value="1"/>
</dbReference>
<sequence>MFVQRSFKTPAATTAHANATASGTLYLVGTPIGNLEDMTFRAVRTLGEVDLIAAEDTRQTRKLLTHFEIQTRLVSYHEHNKQASGPELIRMLEEGKSIALVSDAGLPAISDPGADLVRDAVEREITVVPIPGANAALSALIISGLPTDRFLFAGFPPRQRKALIEWLTPLGYEAGTILLYESPHRVSKTLKVMLEVLGDRRIAMVRELTKRHEEAARGTISECLAWLEENAPLGEYVIVVEGRVSASSGGRTGTDGDATEHAQRAGILGQDESWWVALTLEEHVQHYEERNALDRKEAIKRTAADRAMQKRDVYNAVMRKNESG</sequence>
<dbReference type="Gene3D" id="3.30.950.10">
    <property type="entry name" value="Methyltransferase, Cobalt-precorrin-4 Transmethylase, Domain 2"/>
    <property type="match status" value="1"/>
</dbReference>
<evidence type="ECO:0000256" key="1">
    <source>
        <dbReference type="ARBA" id="ARBA00022490"/>
    </source>
</evidence>
<keyword evidence="9" id="KW-1185">Reference proteome</keyword>
<dbReference type="FunFam" id="3.40.1010.10:FF:000002">
    <property type="entry name" value="Ribosomal RNA small subunit methyltransferase I"/>
    <property type="match status" value="1"/>
</dbReference>
<evidence type="ECO:0000313" key="9">
    <source>
        <dbReference type="Proteomes" id="UP000005387"/>
    </source>
</evidence>